<keyword evidence="11" id="KW-1185">Reference proteome</keyword>
<keyword evidence="7 8" id="KW-0472">Membrane</keyword>
<evidence type="ECO:0000313" key="10">
    <source>
        <dbReference type="EMBL" id="KAH7429104.1"/>
    </source>
</evidence>
<feature type="transmembrane region" description="Helical" evidence="8">
    <location>
        <begin position="172"/>
        <end position="200"/>
    </location>
</feature>
<dbReference type="PANTHER" id="PTHR43184:SF12">
    <property type="entry name" value="SUGAR PHOSPHATE EXCHANGER 3"/>
    <property type="match status" value="1"/>
</dbReference>
<evidence type="ECO:0000256" key="2">
    <source>
        <dbReference type="ARBA" id="ARBA00009598"/>
    </source>
</evidence>
<keyword evidence="6 8" id="KW-1133">Transmembrane helix</keyword>
<feature type="transmembrane region" description="Helical" evidence="8">
    <location>
        <begin position="212"/>
        <end position="231"/>
    </location>
</feature>
<feature type="transmembrane region" description="Helical" evidence="8">
    <location>
        <begin position="113"/>
        <end position="132"/>
    </location>
</feature>
<gene>
    <name evidence="10" type="ORF">KP509_09G031300</name>
</gene>
<dbReference type="Gene3D" id="1.20.1250.20">
    <property type="entry name" value="MFS general substrate transporter like domains"/>
    <property type="match status" value="2"/>
</dbReference>
<dbReference type="SUPFAM" id="SSF103473">
    <property type="entry name" value="MFS general substrate transporter"/>
    <property type="match status" value="1"/>
</dbReference>
<evidence type="ECO:0000256" key="3">
    <source>
        <dbReference type="ARBA" id="ARBA00022448"/>
    </source>
</evidence>
<evidence type="ECO:0000256" key="6">
    <source>
        <dbReference type="ARBA" id="ARBA00022989"/>
    </source>
</evidence>
<feature type="transmembrane region" description="Helical" evidence="8">
    <location>
        <begin position="328"/>
        <end position="349"/>
    </location>
</feature>
<evidence type="ECO:0000256" key="5">
    <source>
        <dbReference type="ARBA" id="ARBA00022692"/>
    </source>
</evidence>
<organism evidence="10 11">
    <name type="scientific">Ceratopteris richardii</name>
    <name type="common">Triangle waterfern</name>
    <dbReference type="NCBI Taxonomy" id="49495"/>
    <lineage>
        <taxon>Eukaryota</taxon>
        <taxon>Viridiplantae</taxon>
        <taxon>Streptophyta</taxon>
        <taxon>Embryophyta</taxon>
        <taxon>Tracheophyta</taxon>
        <taxon>Polypodiopsida</taxon>
        <taxon>Polypodiidae</taxon>
        <taxon>Polypodiales</taxon>
        <taxon>Pteridineae</taxon>
        <taxon>Pteridaceae</taxon>
        <taxon>Parkerioideae</taxon>
        <taxon>Ceratopteris</taxon>
    </lineage>
</organism>
<dbReference type="InterPro" id="IPR000849">
    <property type="entry name" value="Sugar_P_transporter"/>
</dbReference>
<accession>A0A8T2U6T0</accession>
<evidence type="ECO:0000256" key="1">
    <source>
        <dbReference type="ARBA" id="ARBA00004141"/>
    </source>
</evidence>
<comment type="similarity">
    <text evidence="2">Belongs to the major facilitator superfamily. Organophosphate:Pi antiporter (OPA) (TC 2.A.1.4) family.</text>
</comment>
<evidence type="ECO:0000256" key="8">
    <source>
        <dbReference type="SAM" id="Phobius"/>
    </source>
</evidence>
<keyword evidence="4" id="KW-0762">Sugar transport</keyword>
<evidence type="ECO:0000313" key="11">
    <source>
        <dbReference type="Proteomes" id="UP000825935"/>
    </source>
</evidence>
<dbReference type="PANTHER" id="PTHR43184">
    <property type="entry name" value="MAJOR FACILITATOR SUPERFAMILY TRANSPORTER 16, ISOFORM B"/>
    <property type="match status" value="1"/>
</dbReference>
<dbReference type="OrthoDB" id="3639251at2759"/>
<feature type="transmembrane region" description="Helical" evidence="8">
    <location>
        <begin position="463"/>
        <end position="485"/>
    </location>
</feature>
<name>A0A8T2U6T0_CERRI</name>
<feature type="transmembrane region" description="Helical" evidence="8">
    <location>
        <begin position="144"/>
        <end position="166"/>
    </location>
</feature>
<keyword evidence="5 8" id="KW-0812">Transmembrane</keyword>
<dbReference type="InterPro" id="IPR036259">
    <property type="entry name" value="MFS_trans_sf"/>
</dbReference>
<dbReference type="GO" id="GO:0022857">
    <property type="term" value="F:transmembrane transporter activity"/>
    <property type="evidence" value="ECO:0007669"/>
    <property type="project" value="InterPro"/>
</dbReference>
<dbReference type="PIRSF" id="PIRSF002808">
    <property type="entry name" value="Hexose_phosphate_transp"/>
    <property type="match status" value="1"/>
</dbReference>
<dbReference type="Proteomes" id="UP000825935">
    <property type="component" value="Chromosome 9"/>
</dbReference>
<comment type="caution">
    <text evidence="10">The sequence shown here is derived from an EMBL/GenBank/DDBJ whole genome shotgun (WGS) entry which is preliminary data.</text>
</comment>
<feature type="transmembrane region" description="Helical" evidence="8">
    <location>
        <begin position="497"/>
        <end position="517"/>
    </location>
</feature>
<dbReference type="GO" id="GO:0016020">
    <property type="term" value="C:membrane"/>
    <property type="evidence" value="ECO:0007669"/>
    <property type="project" value="UniProtKB-SubCell"/>
</dbReference>
<keyword evidence="3" id="KW-0813">Transport</keyword>
<dbReference type="InterPro" id="IPR011701">
    <property type="entry name" value="MFS"/>
</dbReference>
<dbReference type="Pfam" id="PF07690">
    <property type="entry name" value="MFS_1"/>
    <property type="match status" value="1"/>
</dbReference>
<protein>
    <recommendedName>
        <fullName evidence="9">Major facilitator superfamily (MFS) profile domain-containing protein</fullName>
    </recommendedName>
</protein>
<evidence type="ECO:0000259" key="9">
    <source>
        <dbReference type="PROSITE" id="PS50850"/>
    </source>
</evidence>
<evidence type="ECO:0000256" key="7">
    <source>
        <dbReference type="ARBA" id="ARBA00023136"/>
    </source>
</evidence>
<proteinExistence type="inferred from homology"/>
<comment type="subcellular location">
    <subcellularLocation>
        <location evidence="1">Membrane</location>
        <topology evidence="1">Multi-pass membrane protein</topology>
    </subcellularLocation>
</comment>
<feature type="transmembrane region" description="Helical" evidence="8">
    <location>
        <begin position="237"/>
        <end position="259"/>
    </location>
</feature>
<dbReference type="GO" id="GO:0055062">
    <property type="term" value="P:phosphate ion homeostasis"/>
    <property type="evidence" value="ECO:0007669"/>
    <property type="project" value="TreeGrafter"/>
</dbReference>
<sequence>MANEMFGRVPPGLRILPTIGSMESGTRIYRFSVLLLTFFAYALFHASRKPPSIVKNVLSSDGSLDSHMGLTTRSTAIWPLNIVYLRRVQSNFTEIEATLSSGWAPFNGDSGTALLADVDVAFLVSYSIGMYFAGHLGDRIDLRWFLSGGMVGSGIFVSLFGLAYWWNVHWIGYFFMVQILGGFIQASGWPSVVTIVGNWFGKSKRGLIMGVWNSHTSIGNIWGTLMASAVLKYGWGWSFLIPGFAIIGGGIVMFLFLVVDPKIVGLASPYDTKQGHASNEEDEENGLLQMGSKDHQVPLLTEDMKLEDSEEDCETAVAFLEAWTIPGVARFAICLFFTKLVAYTFLYWLPFYIKHTEINGEYLSDSTSGNLSTVFDVGGTLGGIMAGYMSDKLNARATVAASFTYAAVPMLLLYRMYGGAAYWLNALLLFLTGLCVNGPYALITTAVAADLGTHNSLKGSSKALATVTAIIDGTGSIGAALGPFVTGYISKSGWNSVFIMLIVSATISGLLITGLVIEELKELFSQWRLSILWHKELS</sequence>
<feature type="domain" description="Major facilitator superfamily (MFS) profile" evidence="9">
    <location>
        <begin position="67"/>
        <end position="521"/>
    </location>
</feature>
<dbReference type="PROSITE" id="PS50850">
    <property type="entry name" value="MFS"/>
    <property type="match status" value="1"/>
</dbReference>
<dbReference type="InterPro" id="IPR020846">
    <property type="entry name" value="MFS_dom"/>
</dbReference>
<dbReference type="EMBL" id="CM035414">
    <property type="protein sequence ID" value="KAH7429104.1"/>
    <property type="molecule type" value="Genomic_DNA"/>
</dbReference>
<evidence type="ECO:0000256" key="4">
    <source>
        <dbReference type="ARBA" id="ARBA00022597"/>
    </source>
</evidence>
<dbReference type="AlphaFoldDB" id="A0A8T2U6T0"/>
<feature type="transmembrane region" description="Helical" evidence="8">
    <location>
        <begin position="420"/>
        <end position="442"/>
    </location>
</feature>
<feature type="transmembrane region" description="Helical" evidence="8">
    <location>
        <begin position="28"/>
        <end position="46"/>
    </location>
</feature>
<feature type="transmembrane region" description="Helical" evidence="8">
    <location>
        <begin position="395"/>
        <end position="414"/>
    </location>
</feature>
<reference evidence="10" key="1">
    <citation type="submission" date="2021-08" db="EMBL/GenBank/DDBJ databases">
        <title>WGS assembly of Ceratopteris richardii.</title>
        <authorList>
            <person name="Marchant D.B."/>
            <person name="Chen G."/>
            <person name="Jenkins J."/>
            <person name="Shu S."/>
            <person name="Leebens-Mack J."/>
            <person name="Grimwood J."/>
            <person name="Schmutz J."/>
            <person name="Soltis P."/>
            <person name="Soltis D."/>
            <person name="Chen Z.-H."/>
        </authorList>
    </citation>
    <scope>NUCLEOTIDE SEQUENCE</scope>
    <source>
        <strain evidence="10">Whitten #5841</strain>
        <tissue evidence="10">Leaf</tissue>
    </source>
</reference>
<dbReference type="FunFam" id="1.20.1250.20:FF:000028">
    <property type="entry name" value="Sugar phosphate exchanger 3 isoform 1"/>
    <property type="match status" value="1"/>
</dbReference>